<organism evidence="1 2">
    <name type="scientific">Phytophthora megakarya</name>
    <dbReference type="NCBI Taxonomy" id="4795"/>
    <lineage>
        <taxon>Eukaryota</taxon>
        <taxon>Sar</taxon>
        <taxon>Stramenopiles</taxon>
        <taxon>Oomycota</taxon>
        <taxon>Peronosporomycetes</taxon>
        <taxon>Peronosporales</taxon>
        <taxon>Peronosporaceae</taxon>
        <taxon>Phytophthora</taxon>
    </lineage>
</organism>
<dbReference type="EMBL" id="NBNE01011074">
    <property type="protein sequence ID" value="OWY96911.1"/>
    <property type="molecule type" value="Genomic_DNA"/>
</dbReference>
<protein>
    <submittedName>
        <fullName evidence="1">Serine/threonine protein kinase</fullName>
    </submittedName>
</protein>
<proteinExistence type="predicted"/>
<keyword evidence="2" id="KW-1185">Reference proteome</keyword>
<name>A0A225UVC3_9STRA</name>
<accession>A0A225UVC3</accession>
<dbReference type="AlphaFoldDB" id="A0A225UVC3"/>
<keyword evidence="1" id="KW-0808">Transferase</keyword>
<sequence length="194" mass="21735">MTEHGAKVEIIETYGLSDLHGRLHLAVLNLSTRLQPIVDLIEPLGIFEYSNIGTGTGEQIMFVEGCLVKMYSLIMSDGIIRNLQELHCQMLGLPNVVELKTSNMKNKYVILAPVGRLYMPENVHQLLMVLRDILQLLFYANANVTSGFLLTLTIASSESKSSFEVRIPCSRDISSHTVKVDIWSLGYLLMTCNF</sequence>
<comment type="caution">
    <text evidence="1">The sequence shown here is derived from an EMBL/GenBank/DDBJ whole genome shotgun (WGS) entry which is preliminary data.</text>
</comment>
<dbReference type="GO" id="GO:0004674">
    <property type="term" value="F:protein serine/threonine kinase activity"/>
    <property type="evidence" value="ECO:0007669"/>
    <property type="project" value="UniProtKB-KW"/>
</dbReference>
<keyword evidence="1" id="KW-0723">Serine/threonine-protein kinase</keyword>
<gene>
    <name evidence="1" type="ORF">PHMEG_00032697</name>
</gene>
<dbReference type="Proteomes" id="UP000198211">
    <property type="component" value="Unassembled WGS sequence"/>
</dbReference>
<keyword evidence="1" id="KW-0418">Kinase</keyword>
<evidence type="ECO:0000313" key="2">
    <source>
        <dbReference type="Proteomes" id="UP000198211"/>
    </source>
</evidence>
<dbReference type="OrthoDB" id="2379186at2759"/>
<reference evidence="2" key="1">
    <citation type="submission" date="2017-03" db="EMBL/GenBank/DDBJ databases">
        <title>Phytopthora megakarya and P. palmivora, two closely related causual agents of cacao black pod achieved similar genome size and gene model numbers by different mechanisms.</title>
        <authorList>
            <person name="Ali S."/>
            <person name="Shao J."/>
            <person name="Larry D.J."/>
            <person name="Kronmiller B."/>
            <person name="Shen D."/>
            <person name="Strem M.D."/>
            <person name="Melnick R.L."/>
            <person name="Guiltinan M.J."/>
            <person name="Tyler B.M."/>
            <person name="Meinhardt L.W."/>
            <person name="Bailey B.A."/>
        </authorList>
    </citation>
    <scope>NUCLEOTIDE SEQUENCE [LARGE SCALE GENOMIC DNA]</scope>
    <source>
        <strain evidence="2">zdho120</strain>
    </source>
</reference>
<evidence type="ECO:0000313" key="1">
    <source>
        <dbReference type="EMBL" id="OWY96911.1"/>
    </source>
</evidence>